<gene>
    <name evidence="2" type="ORF">GJ700_02935</name>
</gene>
<dbReference type="InterPro" id="IPR003593">
    <property type="entry name" value="AAA+_ATPase"/>
</dbReference>
<sequence length="361" mass="40387">MENFPKKELVNIVQAGMLSSKSAFALAVGRFVAKLKHQDLPLAQELSRFLTVEHAMRGVGDFSPTPVDADTRMELVETVHPVVLQKAPVLDEATQGTLDSVLNEWENLEVLLHEGLAPARMLLFCGQPGVGKTLAAHWMAHELRLPLLTLNLATVMSSYLGKTGNNVRAVFDHAISRPCVLLLDEFDAIAKRRDDDSDVGELKRLVNVLLQALDDWPANSMLIAATNHGELLDPAVWRRFDHVLHFELPSKDLIARYLDYLPVADQVRTTLAALLHGESFSTIDQLIRTARKAALIEKSDLAPILVRRALRLRMSKGGMTKPYEGEMVMMYLDGRSYREIATHFDKTHPTVSRVIKRYLGE</sequence>
<dbReference type="InterPro" id="IPR003959">
    <property type="entry name" value="ATPase_AAA_core"/>
</dbReference>
<dbReference type="CDD" id="cd19481">
    <property type="entry name" value="RecA-like_protease"/>
    <property type="match status" value="1"/>
</dbReference>
<organism evidence="2 3">
    <name type="scientific">Pseudoduganella rivuli</name>
    <dbReference type="NCBI Taxonomy" id="2666085"/>
    <lineage>
        <taxon>Bacteria</taxon>
        <taxon>Pseudomonadati</taxon>
        <taxon>Pseudomonadota</taxon>
        <taxon>Betaproteobacteria</taxon>
        <taxon>Burkholderiales</taxon>
        <taxon>Oxalobacteraceae</taxon>
        <taxon>Telluria group</taxon>
        <taxon>Pseudoduganella</taxon>
    </lineage>
</organism>
<dbReference type="EMBL" id="WKJJ01000002">
    <property type="protein sequence ID" value="MRV70673.1"/>
    <property type="molecule type" value="Genomic_DNA"/>
</dbReference>
<name>A0A7X2IJI9_9BURK</name>
<dbReference type="InterPro" id="IPR050168">
    <property type="entry name" value="AAA_ATPase_domain"/>
</dbReference>
<dbReference type="AlphaFoldDB" id="A0A7X2IJI9"/>
<dbReference type="Pfam" id="PF13384">
    <property type="entry name" value="HTH_23"/>
    <property type="match status" value="1"/>
</dbReference>
<feature type="domain" description="AAA+ ATPase" evidence="1">
    <location>
        <begin position="118"/>
        <end position="250"/>
    </location>
</feature>
<dbReference type="Gene3D" id="3.40.50.300">
    <property type="entry name" value="P-loop containing nucleotide triphosphate hydrolases"/>
    <property type="match status" value="1"/>
</dbReference>
<dbReference type="PANTHER" id="PTHR23077:SF198">
    <property type="entry name" value="ATP-DEPENDENT ZINC METALLOPROTEASE FTSH"/>
    <property type="match status" value="1"/>
</dbReference>
<dbReference type="SMART" id="SM00382">
    <property type="entry name" value="AAA"/>
    <property type="match status" value="1"/>
</dbReference>
<dbReference type="PANTHER" id="PTHR23077">
    <property type="entry name" value="AAA-FAMILY ATPASE"/>
    <property type="match status" value="1"/>
</dbReference>
<evidence type="ECO:0000313" key="3">
    <source>
        <dbReference type="Proteomes" id="UP000446768"/>
    </source>
</evidence>
<dbReference type="GO" id="GO:0005524">
    <property type="term" value="F:ATP binding"/>
    <property type="evidence" value="ECO:0007669"/>
    <property type="project" value="InterPro"/>
</dbReference>
<dbReference type="InterPro" id="IPR027417">
    <property type="entry name" value="P-loop_NTPase"/>
</dbReference>
<keyword evidence="3" id="KW-1185">Reference proteome</keyword>
<dbReference type="RefSeq" id="WP_154371170.1">
    <property type="nucleotide sequence ID" value="NZ_WKJJ01000002.1"/>
</dbReference>
<dbReference type="GO" id="GO:0016887">
    <property type="term" value="F:ATP hydrolysis activity"/>
    <property type="evidence" value="ECO:0007669"/>
    <property type="project" value="InterPro"/>
</dbReference>
<protein>
    <submittedName>
        <fullName evidence="2">AAA family ATPase</fullName>
    </submittedName>
</protein>
<evidence type="ECO:0000313" key="2">
    <source>
        <dbReference type="EMBL" id="MRV70673.1"/>
    </source>
</evidence>
<dbReference type="Pfam" id="PF00004">
    <property type="entry name" value="AAA"/>
    <property type="match status" value="1"/>
</dbReference>
<comment type="caution">
    <text evidence="2">The sequence shown here is derived from an EMBL/GenBank/DDBJ whole genome shotgun (WGS) entry which is preliminary data.</text>
</comment>
<proteinExistence type="predicted"/>
<reference evidence="2 3" key="1">
    <citation type="submission" date="2019-11" db="EMBL/GenBank/DDBJ databases">
        <title>Novel species isolated from a subtropical stream in China.</title>
        <authorList>
            <person name="Lu H."/>
        </authorList>
    </citation>
    <scope>NUCLEOTIDE SEQUENCE [LARGE SCALE GENOMIC DNA]</scope>
    <source>
        <strain evidence="2 3">FT92W</strain>
    </source>
</reference>
<accession>A0A7X2IJI9</accession>
<dbReference type="Proteomes" id="UP000446768">
    <property type="component" value="Unassembled WGS sequence"/>
</dbReference>
<evidence type="ECO:0000259" key="1">
    <source>
        <dbReference type="SMART" id="SM00382"/>
    </source>
</evidence>
<dbReference type="SUPFAM" id="SSF52540">
    <property type="entry name" value="P-loop containing nucleoside triphosphate hydrolases"/>
    <property type="match status" value="1"/>
</dbReference>